<accession>A0A146M8Q4</accession>
<reference evidence="1" key="1">
    <citation type="journal article" date="2016" name="Gigascience">
        <title>De novo construction of an expanded transcriptome assembly for the western tarnished plant bug, Lygus hesperus.</title>
        <authorList>
            <person name="Tassone E.E."/>
            <person name="Geib S.M."/>
            <person name="Hall B."/>
            <person name="Fabrick J.A."/>
            <person name="Brent C.S."/>
            <person name="Hull J.J."/>
        </authorList>
    </citation>
    <scope>NUCLEOTIDE SEQUENCE</scope>
</reference>
<sequence length="137" mass="15288">MDIMEGAIIMILTQEKSLYALGISGKTQENSIQSPQLTPFDITRHNSCNLRTATLDRLSKGLSKLPVGEALSDPTTKSKFPLSSLTRNVRDSTAVRRHREVHSEGETLSDDELTHGTAVSRLKRISLRKVRESLWKS</sequence>
<dbReference type="AlphaFoldDB" id="A0A146M8Q4"/>
<proteinExistence type="predicted"/>
<protein>
    <submittedName>
        <fullName evidence="1">Uncharacterized protein</fullName>
    </submittedName>
</protein>
<evidence type="ECO:0000313" key="1">
    <source>
        <dbReference type="EMBL" id="JAQ15157.1"/>
    </source>
</evidence>
<name>A0A146M8Q4_LYGHE</name>
<gene>
    <name evidence="1" type="ORF">g.63128</name>
</gene>
<organism evidence="1">
    <name type="scientific">Lygus hesperus</name>
    <name type="common">Western plant bug</name>
    <dbReference type="NCBI Taxonomy" id="30085"/>
    <lineage>
        <taxon>Eukaryota</taxon>
        <taxon>Metazoa</taxon>
        <taxon>Ecdysozoa</taxon>
        <taxon>Arthropoda</taxon>
        <taxon>Hexapoda</taxon>
        <taxon>Insecta</taxon>
        <taxon>Pterygota</taxon>
        <taxon>Neoptera</taxon>
        <taxon>Paraneoptera</taxon>
        <taxon>Hemiptera</taxon>
        <taxon>Heteroptera</taxon>
        <taxon>Panheteroptera</taxon>
        <taxon>Cimicomorpha</taxon>
        <taxon>Miridae</taxon>
        <taxon>Mirini</taxon>
        <taxon>Lygus</taxon>
    </lineage>
</organism>
<dbReference type="EMBL" id="GDHC01003472">
    <property type="protein sequence ID" value="JAQ15157.1"/>
    <property type="molecule type" value="Transcribed_RNA"/>
</dbReference>